<dbReference type="OrthoDB" id="9810952at2"/>
<dbReference type="GO" id="GO:0005886">
    <property type="term" value="C:plasma membrane"/>
    <property type="evidence" value="ECO:0007669"/>
    <property type="project" value="UniProtKB-SubCell"/>
</dbReference>
<keyword evidence="5 9" id="KW-1133">Transmembrane helix</keyword>
<comment type="caution">
    <text evidence="10">The sequence shown here is derived from an EMBL/GenBank/DDBJ whole genome shotgun (WGS) entry which is preliminary data.</text>
</comment>
<name>A0A2I1P8U7_9MICO</name>
<evidence type="ECO:0000256" key="7">
    <source>
        <dbReference type="ARBA" id="ARBA00023136"/>
    </source>
</evidence>
<feature type="transmembrane region" description="Helical" evidence="9">
    <location>
        <begin position="100"/>
        <end position="119"/>
    </location>
</feature>
<evidence type="ECO:0000256" key="3">
    <source>
        <dbReference type="ARBA" id="ARBA00022475"/>
    </source>
</evidence>
<evidence type="ECO:0000256" key="8">
    <source>
        <dbReference type="SAM" id="MobiDB-lite"/>
    </source>
</evidence>
<sequence length="452" mass="47687">MLPAATREPGSAPLLVAAFTTVSAVCVTGLVTVDTATYWTPFGQAVIIGLIQVGGLGVMTLATLLTLVVRGKMRMRARLGAQTETHALDPGDVRGVVRRVIGISLLIEALVAVALTVRFRIAYDDSLPTAAWHGVFHAVSAFNNAGFALWSTNLVPVVTDPWLVLPITVAVVLGGLGFPVIAEVVRHLARTRPGARRGPAGGYGPLESEADGSVPGTWAQRTSRAPGHWSIHTRLTLAGTVGLLLVGTVAFTVFEWRNTGTLAGMEPSQKLLAAWANGGVFPRTAGFNSVDYGQVRPETEAITTLLMFIGGGSAGTAGGLKVTTFLLLWFVMVAEVRGDEEVVIAHRRVPQAVVRQALSVALLAVGLVTAATIAILMLTRFSFDQVLFEVVSAFATVGLTLGITPSMPPPAQLILMALMFLGRVGPITAASALALRRRRPVVRHPEERPIVG</sequence>
<dbReference type="GO" id="GO:0008324">
    <property type="term" value="F:monoatomic cation transmembrane transporter activity"/>
    <property type="evidence" value="ECO:0007669"/>
    <property type="project" value="InterPro"/>
</dbReference>
<feature type="transmembrane region" description="Helical" evidence="9">
    <location>
        <begin position="305"/>
        <end position="331"/>
    </location>
</feature>
<dbReference type="Proteomes" id="UP000234206">
    <property type="component" value="Unassembled WGS sequence"/>
</dbReference>
<protein>
    <submittedName>
        <fullName evidence="10">ATPase</fullName>
    </submittedName>
</protein>
<evidence type="ECO:0000313" key="11">
    <source>
        <dbReference type="Proteomes" id="UP000234206"/>
    </source>
</evidence>
<accession>A0A2I1P8U7</accession>
<keyword evidence="2" id="KW-0813">Transport</keyword>
<dbReference type="EMBL" id="PKIZ01000020">
    <property type="protein sequence ID" value="PKZ41056.1"/>
    <property type="molecule type" value="Genomic_DNA"/>
</dbReference>
<keyword evidence="4 9" id="KW-0812">Transmembrane</keyword>
<keyword evidence="11" id="KW-1185">Reference proteome</keyword>
<evidence type="ECO:0000256" key="6">
    <source>
        <dbReference type="ARBA" id="ARBA00023065"/>
    </source>
</evidence>
<dbReference type="PANTHER" id="PTHR32024:SF1">
    <property type="entry name" value="KTR SYSTEM POTASSIUM UPTAKE PROTEIN B"/>
    <property type="match status" value="1"/>
</dbReference>
<feature type="region of interest" description="Disordered" evidence="8">
    <location>
        <begin position="193"/>
        <end position="214"/>
    </location>
</feature>
<evidence type="ECO:0000256" key="9">
    <source>
        <dbReference type="SAM" id="Phobius"/>
    </source>
</evidence>
<keyword evidence="7 9" id="KW-0472">Membrane</keyword>
<proteinExistence type="predicted"/>
<keyword evidence="6" id="KW-0406">Ion transport</keyword>
<feature type="transmembrane region" description="Helical" evidence="9">
    <location>
        <begin position="235"/>
        <end position="254"/>
    </location>
</feature>
<feature type="transmembrane region" description="Helical" evidence="9">
    <location>
        <begin position="12"/>
        <end position="33"/>
    </location>
</feature>
<feature type="transmembrane region" description="Helical" evidence="9">
    <location>
        <begin position="413"/>
        <end position="435"/>
    </location>
</feature>
<dbReference type="GO" id="GO:0030001">
    <property type="term" value="P:metal ion transport"/>
    <property type="evidence" value="ECO:0007669"/>
    <property type="project" value="UniProtKB-ARBA"/>
</dbReference>
<dbReference type="InterPro" id="IPR003445">
    <property type="entry name" value="Cat_transpt"/>
</dbReference>
<feature type="transmembrane region" description="Helical" evidence="9">
    <location>
        <begin position="357"/>
        <end position="379"/>
    </location>
</feature>
<reference evidence="10 11" key="1">
    <citation type="submission" date="2017-12" db="EMBL/GenBank/DDBJ databases">
        <title>Phylogenetic diversity of female urinary microbiome.</title>
        <authorList>
            <person name="Thomas-White K."/>
            <person name="Wolfe A.J."/>
        </authorList>
    </citation>
    <scope>NUCLEOTIDE SEQUENCE [LARGE SCALE GENOMIC DNA]</scope>
    <source>
        <strain evidence="10 11">UMB1298</strain>
    </source>
</reference>
<comment type="subcellular location">
    <subcellularLocation>
        <location evidence="1">Cell membrane</location>
        <topology evidence="1">Multi-pass membrane protein</topology>
    </subcellularLocation>
</comment>
<evidence type="ECO:0000256" key="2">
    <source>
        <dbReference type="ARBA" id="ARBA00022448"/>
    </source>
</evidence>
<dbReference type="PANTHER" id="PTHR32024">
    <property type="entry name" value="TRK SYSTEM POTASSIUM UPTAKE PROTEIN TRKG-RELATED"/>
    <property type="match status" value="1"/>
</dbReference>
<evidence type="ECO:0000256" key="5">
    <source>
        <dbReference type="ARBA" id="ARBA00022989"/>
    </source>
</evidence>
<keyword evidence="3" id="KW-1003">Cell membrane</keyword>
<gene>
    <name evidence="10" type="ORF">CYJ76_09860</name>
</gene>
<dbReference type="AlphaFoldDB" id="A0A2I1P8U7"/>
<organism evidence="10 11">
    <name type="scientific">Kytococcus schroeteri</name>
    <dbReference type="NCBI Taxonomy" id="138300"/>
    <lineage>
        <taxon>Bacteria</taxon>
        <taxon>Bacillati</taxon>
        <taxon>Actinomycetota</taxon>
        <taxon>Actinomycetes</taxon>
        <taxon>Micrococcales</taxon>
        <taxon>Kytococcaceae</taxon>
        <taxon>Kytococcus</taxon>
    </lineage>
</organism>
<dbReference type="Pfam" id="PF02386">
    <property type="entry name" value="TrkH"/>
    <property type="match status" value="2"/>
</dbReference>
<feature type="transmembrane region" description="Helical" evidence="9">
    <location>
        <begin position="45"/>
        <end position="69"/>
    </location>
</feature>
<evidence type="ECO:0000256" key="1">
    <source>
        <dbReference type="ARBA" id="ARBA00004651"/>
    </source>
</evidence>
<evidence type="ECO:0000256" key="4">
    <source>
        <dbReference type="ARBA" id="ARBA00022692"/>
    </source>
</evidence>
<evidence type="ECO:0000313" key="10">
    <source>
        <dbReference type="EMBL" id="PKZ41056.1"/>
    </source>
</evidence>
<feature type="transmembrane region" description="Helical" evidence="9">
    <location>
        <begin position="162"/>
        <end position="182"/>
    </location>
</feature>